<dbReference type="GO" id="GO:0003700">
    <property type="term" value="F:DNA-binding transcription factor activity"/>
    <property type="evidence" value="ECO:0007669"/>
    <property type="project" value="InterPro"/>
</dbReference>
<dbReference type="PANTHER" id="PTHR33164">
    <property type="entry name" value="TRANSCRIPTIONAL REGULATOR, MARR FAMILY"/>
    <property type="match status" value="1"/>
</dbReference>
<proteinExistence type="predicted"/>
<accession>A0A1T4YD32</accession>
<feature type="domain" description="HTH marR-type" evidence="1">
    <location>
        <begin position="10"/>
        <end position="144"/>
    </location>
</feature>
<dbReference type="Gene3D" id="1.10.10.10">
    <property type="entry name" value="Winged helix-like DNA-binding domain superfamily/Winged helix DNA-binding domain"/>
    <property type="match status" value="1"/>
</dbReference>
<name>A0A1T4YD32_9BACT</name>
<dbReference type="Proteomes" id="UP000190774">
    <property type="component" value="Unassembled WGS sequence"/>
</dbReference>
<dbReference type="AlphaFoldDB" id="A0A1T4YD32"/>
<organism evidence="2 3">
    <name type="scientific">Prosthecobacter debontii</name>
    <dbReference type="NCBI Taxonomy" id="48467"/>
    <lineage>
        <taxon>Bacteria</taxon>
        <taxon>Pseudomonadati</taxon>
        <taxon>Verrucomicrobiota</taxon>
        <taxon>Verrucomicrobiia</taxon>
        <taxon>Verrucomicrobiales</taxon>
        <taxon>Verrucomicrobiaceae</taxon>
        <taxon>Prosthecobacter</taxon>
    </lineage>
</organism>
<dbReference type="SUPFAM" id="SSF46785">
    <property type="entry name" value="Winged helix' DNA-binding domain"/>
    <property type="match status" value="1"/>
</dbReference>
<dbReference type="PANTHER" id="PTHR33164:SF43">
    <property type="entry name" value="HTH-TYPE TRANSCRIPTIONAL REPRESSOR YETL"/>
    <property type="match status" value="1"/>
</dbReference>
<sequence>MASAPFPDLAETLGSLLRRPYARLQARLYERLAAEGFPEIRSAHSAVFRHLPTEGGRLTDLATAAGMTKQSMAYLVESLTDHGYLRIQADPADGRAKRVVFTAKGRRCIQAALRISQEMEHEAAAKMPKGSLAELRRLLGDLNEIV</sequence>
<dbReference type="InterPro" id="IPR039422">
    <property type="entry name" value="MarR/SlyA-like"/>
</dbReference>
<dbReference type="PROSITE" id="PS50995">
    <property type="entry name" value="HTH_MARR_2"/>
    <property type="match status" value="1"/>
</dbReference>
<evidence type="ECO:0000259" key="1">
    <source>
        <dbReference type="PROSITE" id="PS50995"/>
    </source>
</evidence>
<dbReference type="RefSeq" id="WP_078814208.1">
    <property type="nucleotide sequence ID" value="NZ_FUYE01000009.1"/>
</dbReference>
<evidence type="ECO:0000313" key="2">
    <source>
        <dbReference type="EMBL" id="SKA99737.1"/>
    </source>
</evidence>
<dbReference type="GO" id="GO:0006950">
    <property type="term" value="P:response to stress"/>
    <property type="evidence" value="ECO:0007669"/>
    <property type="project" value="TreeGrafter"/>
</dbReference>
<dbReference type="OrthoDB" id="582199at2"/>
<protein>
    <submittedName>
        <fullName evidence="2">DNA-binding transcriptional regulator, MarR family</fullName>
    </submittedName>
</protein>
<dbReference type="EMBL" id="FUYE01000009">
    <property type="protein sequence ID" value="SKA99737.1"/>
    <property type="molecule type" value="Genomic_DNA"/>
</dbReference>
<dbReference type="InterPro" id="IPR036388">
    <property type="entry name" value="WH-like_DNA-bd_sf"/>
</dbReference>
<dbReference type="InterPro" id="IPR036390">
    <property type="entry name" value="WH_DNA-bd_sf"/>
</dbReference>
<dbReference type="SMART" id="SM00347">
    <property type="entry name" value="HTH_MARR"/>
    <property type="match status" value="1"/>
</dbReference>
<dbReference type="GO" id="GO:0003677">
    <property type="term" value="F:DNA binding"/>
    <property type="evidence" value="ECO:0007669"/>
    <property type="project" value="UniProtKB-KW"/>
</dbReference>
<dbReference type="STRING" id="48467.SAMN02745166_03016"/>
<evidence type="ECO:0000313" key="3">
    <source>
        <dbReference type="Proteomes" id="UP000190774"/>
    </source>
</evidence>
<dbReference type="Pfam" id="PF12802">
    <property type="entry name" value="MarR_2"/>
    <property type="match status" value="1"/>
</dbReference>
<gene>
    <name evidence="2" type="ORF">SAMN02745166_03016</name>
</gene>
<keyword evidence="3" id="KW-1185">Reference proteome</keyword>
<keyword evidence="2" id="KW-0238">DNA-binding</keyword>
<dbReference type="InterPro" id="IPR000835">
    <property type="entry name" value="HTH_MarR-typ"/>
</dbReference>
<reference evidence="3" key="1">
    <citation type="submission" date="2017-02" db="EMBL/GenBank/DDBJ databases">
        <authorList>
            <person name="Varghese N."/>
            <person name="Submissions S."/>
        </authorList>
    </citation>
    <scope>NUCLEOTIDE SEQUENCE [LARGE SCALE GENOMIC DNA]</scope>
    <source>
        <strain evidence="3">ATCC 700200</strain>
    </source>
</reference>